<accession>A0ABV9AAD8</accession>
<dbReference type="PANTHER" id="PTHR10353:SF36">
    <property type="entry name" value="LP05116P"/>
    <property type="match status" value="1"/>
</dbReference>
<evidence type="ECO:0000313" key="7">
    <source>
        <dbReference type="Proteomes" id="UP001595997"/>
    </source>
</evidence>
<dbReference type="EMBL" id="JBHSFH010000010">
    <property type="protein sequence ID" value="MFC4495984.1"/>
    <property type="molecule type" value="Genomic_DNA"/>
</dbReference>
<protein>
    <submittedName>
        <fullName evidence="6">Family 1 glycosylhydrolase</fullName>
    </submittedName>
</protein>
<evidence type="ECO:0000256" key="1">
    <source>
        <dbReference type="ARBA" id="ARBA00010838"/>
    </source>
</evidence>
<keyword evidence="3" id="KW-0326">Glycosidase</keyword>
<comment type="caution">
    <text evidence="6">The sequence shown here is derived from an EMBL/GenBank/DDBJ whole genome shotgun (WGS) entry which is preliminary data.</text>
</comment>
<evidence type="ECO:0000256" key="3">
    <source>
        <dbReference type="ARBA" id="ARBA00023295"/>
    </source>
</evidence>
<organism evidence="6 7">
    <name type="scientific">Streptomyces ovatisporus</name>
    <dbReference type="NCBI Taxonomy" id="1128682"/>
    <lineage>
        <taxon>Bacteria</taxon>
        <taxon>Bacillati</taxon>
        <taxon>Actinomycetota</taxon>
        <taxon>Actinomycetes</taxon>
        <taxon>Kitasatosporales</taxon>
        <taxon>Streptomycetaceae</taxon>
        <taxon>Streptomyces</taxon>
    </lineage>
</organism>
<dbReference type="SUPFAM" id="SSF51445">
    <property type="entry name" value="(Trans)glycosidases"/>
    <property type="match status" value="1"/>
</dbReference>
<feature type="region of interest" description="Disordered" evidence="5">
    <location>
        <begin position="1"/>
        <end position="21"/>
    </location>
</feature>
<evidence type="ECO:0000256" key="5">
    <source>
        <dbReference type="SAM" id="MobiDB-lite"/>
    </source>
</evidence>
<sequence>MPWTSGGRAVALEGRTGQAHSAPRDLGREIVLRRTHRAARAVEEFPGAPLVITETGGILDDGPTPDGAVHDERRVRFLHGRPLAARRALEAGVPVEGYYHWSLIDNFEWAMGYRPRFGLVHLDRETQRRTVKDSGLCTPA</sequence>
<dbReference type="PANTHER" id="PTHR10353">
    <property type="entry name" value="GLYCOSYL HYDROLASE"/>
    <property type="match status" value="1"/>
</dbReference>
<evidence type="ECO:0000256" key="4">
    <source>
        <dbReference type="RuleBase" id="RU003690"/>
    </source>
</evidence>
<evidence type="ECO:0000313" key="6">
    <source>
        <dbReference type="EMBL" id="MFC4495984.1"/>
    </source>
</evidence>
<gene>
    <name evidence="6" type="ORF">ACFPA8_17825</name>
</gene>
<keyword evidence="2" id="KW-0378">Hydrolase</keyword>
<dbReference type="Gene3D" id="3.20.20.80">
    <property type="entry name" value="Glycosidases"/>
    <property type="match status" value="1"/>
</dbReference>
<keyword evidence="7" id="KW-1185">Reference proteome</keyword>
<dbReference type="Pfam" id="PF00232">
    <property type="entry name" value="Glyco_hydro_1"/>
    <property type="match status" value="1"/>
</dbReference>
<proteinExistence type="inferred from homology"/>
<dbReference type="Proteomes" id="UP001595997">
    <property type="component" value="Unassembled WGS sequence"/>
</dbReference>
<dbReference type="InterPro" id="IPR017853">
    <property type="entry name" value="GH"/>
</dbReference>
<reference evidence="7" key="1">
    <citation type="journal article" date="2019" name="Int. J. Syst. Evol. Microbiol.">
        <title>The Global Catalogue of Microorganisms (GCM) 10K type strain sequencing project: providing services to taxonomists for standard genome sequencing and annotation.</title>
        <authorList>
            <consortium name="The Broad Institute Genomics Platform"/>
            <consortium name="The Broad Institute Genome Sequencing Center for Infectious Disease"/>
            <person name="Wu L."/>
            <person name="Ma J."/>
        </authorList>
    </citation>
    <scope>NUCLEOTIDE SEQUENCE [LARGE SCALE GENOMIC DNA]</scope>
    <source>
        <strain evidence="7">CGMCC 4.7357</strain>
    </source>
</reference>
<dbReference type="PRINTS" id="PR00131">
    <property type="entry name" value="GLHYDRLASE1"/>
</dbReference>
<name>A0ABV9AAD8_9ACTN</name>
<evidence type="ECO:0000256" key="2">
    <source>
        <dbReference type="ARBA" id="ARBA00022801"/>
    </source>
</evidence>
<dbReference type="InterPro" id="IPR001360">
    <property type="entry name" value="Glyco_hydro_1"/>
</dbReference>
<dbReference type="RefSeq" id="WP_386449625.1">
    <property type="nucleotide sequence ID" value="NZ_JBHSFH010000010.1"/>
</dbReference>
<comment type="similarity">
    <text evidence="1 4">Belongs to the glycosyl hydrolase 1 family.</text>
</comment>